<dbReference type="STRING" id="525373.HMPREF0766_12423"/>
<dbReference type="InterPro" id="IPR027823">
    <property type="entry name" value="DUF4468"/>
</dbReference>
<dbReference type="OrthoDB" id="706083at2"/>
<dbReference type="RefSeq" id="WP_002992962.1">
    <property type="nucleotide sequence ID" value="NZ_GL379770.1"/>
</dbReference>
<protein>
    <recommendedName>
        <fullName evidence="1">DUF4468 domain-containing protein</fullName>
    </recommendedName>
</protein>
<keyword evidence="3" id="KW-1185">Reference proteome</keyword>
<organism evidence="2 3">
    <name type="scientific">Sphingobacterium spiritivorum ATCC 33861</name>
    <dbReference type="NCBI Taxonomy" id="525373"/>
    <lineage>
        <taxon>Bacteria</taxon>
        <taxon>Pseudomonadati</taxon>
        <taxon>Bacteroidota</taxon>
        <taxon>Sphingobacteriia</taxon>
        <taxon>Sphingobacteriales</taxon>
        <taxon>Sphingobacteriaceae</taxon>
        <taxon>Sphingobacterium</taxon>
    </lineage>
</organism>
<dbReference type="AlphaFoldDB" id="D7VN53"/>
<name>D7VN53_SPHSI</name>
<evidence type="ECO:0000313" key="3">
    <source>
        <dbReference type="Proteomes" id="UP000006258"/>
    </source>
</evidence>
<reference evidence="2" key="1">
    <citation type="submission" date="2010-07" db="EMBL/GenBank/DDBJ databases">
        <authorList>
            <person name="Muzny D."/>
            <person name="Qin X."/>
            <person name="Buhay C."/>
            <person name="Dugan-Rocha S."/>
            <person name="Ding Y."/>
            <person name="Chen G."/>
            <person name="Hawes A."/>
            <person name="Holder M."/>
            <person name="Jhangiani S."/>
            <person name="Johnson A."/>
            <person name="Khan Z."/>
            <person name="Li Z."/>
            <person name="Liu W."/>
            <person name="Liu X."/>
            <person name="Perez L."/>
            <person name="Shen H."/>
            <person name="Wang Q."/>
            <person name="Watt J."/>
            <person name="Xi L."/>
            <person name="Xin Y."/>
            <person name="Zhou J."/>
            <person name="Deng J."/>
            <person name="Jiang H."/>
            <person name="Liu Y."/>
            <person name="Qu J."/>
            <person name="Song X.-Z."/>
            <person name="Zhang L."/>
            <person name="Villasana D."/>
            <person name="Johnson A."/>
            <person name="Liu J."/>
            <person name="Liyanage D."/>
            <person name="Lorensuhewa L."/>
            <person name="Robinson T."/>
            <person name="Song A."/>
            <person name="Song B.-B."/>
            <person name="Dinh H."/>
            <person name="Thornton R."/>
            <person name="Coyle M."/>
            <person name="Francisco L."/>
            <person name="Jackson L."/>
            <person name="Javaid M."/>
            <person name="Korchina V."/>
            <person name="Kovar C."/>
            <person name="Mata R."/>
            <person name="Mathew T."/>
            <person name="Ngo R."/>
            <person name="Nguyen L."/>
            <person name="Nguyen N."/>
            <person name="Okwuonu G."/>
            <person name="Ongeri F."/>
            <person name="Pham C."/>
            <person name="Simmons D."/>
            <person name="Wilczek-Boney K."/>
            <person name="Hale W."/>
            <person name="Jakkamsetti A."/>
            <person name="Pham P."/>
            <person name="Ruth R."/>
            <person name="San Lucas F."/>
            <person name="Warren J."/>
            <person name="Zhang J."/>
            <person name="Zhao Z."/>
            <person name="Zhou C."/>
            <person name="Zhu D."/>
            <person name="Lee S."/>
            <person name="Bess C."/>
            <person name="Blankenburg K."/>
            <person name="Forbes L."/>
            <person name="Fu Q."/>
            <person name="Gubbala S."/>
            <person name="Hirani K."/>
            <person name="Jayaseelan J.C."/>
            <person name="Lara F."/>
            <person name="Munidasa M."/>
            <person name="Palculict T."/>
            <person name="Patil S."/>
            <person name="Pu L.-L."/>
            <person name="Saada N."/>
            <person name="Tang L."/>
            <person name="Weissenberger G."/>
            <person name="Zhu Y."/>
            <person name="Hemphill L."/>
            <person name="Shang Y."/>
            <person name="Youmans B."/>
            <person name="Ayvaz T."/>
            <person name="Ross M."/>
            <person name="Santibanez J."/>
            <person name="Aqrawi P."/>
            <person name="Gross S."/>
            <person name="Joshi V."/>
            <person name="Fowler G."/>
            <person name="Nazareth L."/>
            <person name="Reid J."/>
            <person name="Worley K."/>
            <person name="Petrosino J."/>
            <person name="Highlander S."/>
            <person name="Gibbs R."/>
        </authorList>
    </citation>
    <scope>NUCLEOTIDE SEQUENCE [LARGE SCALE GENOMIC DNA]</scope>
    <source>
        <strain evidence="2">ATCC 33861</strain>
    </source>
</reference>
<dbReference type="Proteomes" id="UP000006258">
    <property type="component" value="Unassembled WGS sequence"/>
</dbReference>
<dbReference type="GeneID" id="95427976"/>
<dbReference type="eggNOG" id="ENOG5033IV7">
    <property type="taxonomic scope" value="Bacteria"/>
</dbReference>
<dbReference type="Pfam" id="PF14730">
    <property type="entry name" value="DUF4468"/>
    <property type="match status" value="1"/>
</dbReference>
<proteinExistence type="predicted"/>
<dbReference type="Gene3D" id="3.30.530.80">
    <property type="match status" value="1"/>
</dbReference>
<dbReference type="EMBL" id="ACHA02000011">
    <property type="protein sequence ID" value="EFK57350.1"/>
    <property type="molecule type" value="Genomic_DNA"/>
</dbReference>
<comment type="caution">
    <text evidence="2">The sequence shown here is derived from an EMBL/GenBank/DDBJ whole genome shotgun (WGS) entry which is preliminary data.</text>
</comment>
<sequence length="188" mass="21229">MRKYLLTFFVIGAFSKLATGQELKLIQSGFADVKENSKNFIVIDAPGKAKNDLYNSTLKFISSTYNNPKFVTTKIDGEQIIIDAVGQGVSKRTMRLSESNVWDLNYKLIIDFKDSKIRVEPIFKNYENLEGSNVILSGKKILGNVFGLFNDKGKPNSDKAIKDAEAFINDIIKRYADNIKVSKDNNDW</sequence>
<accession>D7VN53</accession>
<gene>
    <name evidence="2" type="ORF">HMPREF0766_12423</name>
</gene>
<dbReference type="HOGENOM" id="CLU_1440227_0_0_10"/>
<evidence type="ECO:0000313" key="2">
    <source>
        <dbReference type="EMBL" id="EFK57350.1"/>
    </source>
</evidence>
<feature type="domain" description="DUF4468" evidence="1">
    <location>
        <begin position="42"/>
        <end position="120"/>
    </location>
</feature>
<evidence type="ECO:0000259" key="1">
    <source>
        <dbReference type="Pfam" id="PF14730"/>
    </source>
</evidence>